<organism evidence="1">
    <name type="scientific">Noctiluca scintillans</name>
    <name type="common">Sea sparkle</name>
    <name type="synonym">Red tide dinoflagellate</name>
    <dbReference type="NCBI Taxonomy" id="2966"/>
    <lineage>
        <taxon>Eukaryota</taxon>
        <taxon>Sar</taxon>
        <taxon>Alveolata</taxon>
        <taxon>Dinophyceae</taxon>
        <taxon>Noctilucales</taxon>
        <taxon>Noctilucaceae</taxon>
        <taxon>Noctiluca</taxon>
    </lineage>
</organism>
<evidence type="ECO:0008006" key="2">
    <source>
        <dbReference type="Google" id="ProtNLM"/>
    </source>
</evidence>
<name>A0A7S0ZY31_NOCSC</name>
<dbReference type="AlphaFoldDB" id="A0A7S0ZY31"/>
<evidence type="ECO:0000313" key="1">
    <source>
        <dbReference type="EMBL" id="CAD8836378.1"/>
    </source>
</evidence>
<proteinExistence type="predicted"/>
<accession>A0A7S0ZY31</accession>
<dbReference type="EMBL" id="HBFQ01015514">
    <property type="protein sequence ID" value="CAD8836378.1"/>
    <property type="molecule type" value="Transcribed_RNA"/>
</dbReference>
<protein>
    <recommendedName>
        <fullName evidence="2">TFIIS central domain-containing protein</fullName>
    </recommendedName>
</protein>
<sequence>MKSQNANAALQKKLFGRKRGAPDAGKTAKVCKMDGSRSGELVDDEMASLRALFEAKGLVVDVAGEISASMLDSPRADVRRLLAGLARHPSLVSDLNAGTLLPSSFLTLDDDALASRAVADARQRKCQDADESFIRMECPECGANARGTTFLSAAGAKPMMGRAQIVLRGQCVDCGHVWIADDR</sequence>
<gene>
    <name evidence="1" type="ORF">NSCI0253_LOCUS10726</name>
</gene>
<reference evidence="1" key="1">
    <citation type="submission" date="2021-01" db="EMBL/GenBank/DDBJ databases">
        <authorList>
            <person name="Corre E."/>
            <person name="Pelletier E."/>
            <person name="Niang G."/>
            <person name="Scheremetjew M."/>
            <person name="Finn R."/>
            <person name="Kale V."/>
            <person name="Holt S."/>
            <person name="Cochrane G."/>
            <person name="Meng A."/>
            <person name="Brown T."/>
            <person name="Cohen L."/>
        </authorList>
    </citation>
    <scope>NUCLEOTIDE SEQUENCE</scope>
</reference>